<reference evidence="1 2" key="1">
    <citation type="submission" date="2019-11" db="EMBL/GenBank/DDBJ databases">
        <title>Complete genome sequence of Spiroplasma tabanidicola TAUS-1 (DSM 22603).</title>
        <authorList>
            <person name="Huang C.-T."/>
            <person name="Lin Y.-C."/>
            <person name="Kuo C.-H."/>
        </authorList>
    </citation>
    <scope>NUCLEOTIDE SEQUENCE [LARGE SCALE GENOMIC DNA]</scope>
    <source>
        <strain evidence="1 2">TAUS-1</strain>
    </source>
</reference>
<dbReference type="OrthoDB" id="389326at2"/>
<dbReference type="EMBL" id="CP046276">
    <property type="protein sequence ID" value="QGS51902.1"/>
    <property type="molecule type" value="Genomic_DNA"/>
</dbReference>
<evidence type="ECO:0000313" key="2">
    <source>
        <dbReference type="Proteomes" id="UP000424468"/>
    </source>
</evidence>
<name>A0A6I6CCN3_9MOLU</name>
<dbReference type="AlphaFoldDB" id="A0A6I6CCN3"/>
<protein>
    <submittedName>
        <fullName evidence="1">Uncharacterized protein</fullName>
    </submittedName>
</protein>
<gene>
    <name evidence="1" type="ORF">STABA_v1c05390</name>
</gene>
<keyword evidence="2" id="KW-1185">Reference proteome</keyword>
<dbReference type="RefSeq" id="WP_156006328.1">
    <property type="nucleotide sequence ID" value="NZ_CP046276.1"/>
</dbReference>
<proteinExistence type="predicted"/>
<sequence>MLGKYNFTKKEAELVIKFFEPSVASIYIWIEYINDIFKINNLKFDKLDETINKLNKLEFLDEFQDLKDEFLVTYEKILYYLIKLDIEKINYQRDIIQPKMRVLKECFLLTDAIVKYCYDFVKKNKNTPNLDDLNVFFINRLLAYVKTIEFFNKNTKKNLSKQNLEVIEKMKACSNLEEWQKSLDLIIGDYEDNHLDYLYLNDDYNDYFWKIVNKISQMQAICEIAVNIKYNLNDNQD</sequence>
<dbReference type="Proteomes" id="UP000424468">
    <property type="component" value="Chromosome"/>
</dbReference>
<dbReference type="KEGG" id="stab:STABA_v1c05390"/>
<accession>A0A6I6CCN3</accession>
<organism evidence="1 2">
    <name type="scientific">Spiroplasma tabanidicola</name>
    <dbReference type="NCBI Taxonomy" id="324079"/>
    <lineage>
        <taxon>Bacteria</taxon>
        <taxon>Bacillati</taxon>
        <taxon>Mycoplasmatota</taxon>
        <taxon>Mollicutes</taxon>
        <taxon>Entomoplasmatales</taxon>
        <taxon>Spiroplasmataceae</taxon>
        <taxon>Spiroplasma</taxon>
    </lineage>
</organism>
<evidence type="ECO:0000313" key="1">
    <source>
        <dbReference type="EMBL" id="QGS51902.1"/>
    </source>
</evidence>